<sequence>MTTSQRLFVSFPEALVDRPMVYEIIKRFDVIPSIRRANVEEHSGWTILEISGEAQSIADSIAYLEELGCTVNRMEGDVLEG</sequence>
<dbReference type="InterPro" id="IPR045865">
    <property type="entry name" value="ACT-like_dom_sf"/>
</dbReference>
<dbReference type="EMBL" id="CAEZWM010000234">
    <property type="protein sequence ID" value="CAB4671083.1"/>
    <property type="molecule type" value="Genomic_DNA"/>
</dbReference>
<evidence type="ECO:0000313" key="3">
    <source>
        <dbReference type="EMBL" id="CAB4784730.1"/>
    </source>
</evidence>
<dbReference type="AlphaFoldDB" id="A0A6J6WJ80"/>
<gene>
    <name evidence="2" type="ORF">UFOPK2242_01465</name>
    <name evidence="3" type="ORF">UFOPK2925_01066</name>
</gene>
<proteinExistence type="predicted"/>
<evidence type="ECO:0000259" key="1">
    <source>
        <dbReference type="SMART" id="SM00930"/>
    </source>
</evidence>
<name>A0A6J6WJ80_9ZZZZ</name>
<dbReference type="EMBL" id="CAEZZU010000163">
    <property type="protein sequence ID" value="CAB4784730.1"/>
    <property type="molecule type" value="Genomic_DNA"/>
</dbReference>
<reference evidence="3" key="1">
    <citation type="submission" date="2020-05" db="EMBL/GenBank/DDBJ databases">
        <authorList>
            <person name="Chiriac C."/>
            <person name="Salcher M."/>
            <person name="Ghai R."/>
            <person name="Kavagutti S V."/>
        </authorList>
    </citation>
    <scope>NUCLEOTIDE SEQUENCE</scope>
</reference>
<feature type="domain" description="NIL" evidence="1">
    <location>
        <begin position="3"/>
        <end position="74"/>
    </location>
</feature>
<dbReference type="Pfam" id="PF09383">
    <property type="entry name" value="NIL"/>
    <property type="match status" value="1"/>
</dbReference>
<dbReference type="InterPro" id="IPR018449">
    <property type="entry name" value="NIL_domain"/>
</dbReference>
<organism evidence="3">
    <name type="scientific">freshwater metagenome</name>
    <dbReference type="NCBI Taxonomy" id="449393"/>
    <lineage>
        <taxon>unclassified sequences</taxon>
        <taxon>metagenomes</taxon>
        <taxon>ecological metagenomes</taxon>
    </lineage>
</organism>
<protein>
    <submittedName>
        <fullName evidence="3">Unannotated protein</fullName>
    </submittedName>
</protein>
<dbReference type="SMART" id="SM00930">
    <property type="entry name" value="NIL"/>
    <property type="match status" value="1"/>
</dbReference>
<accession>A0A6J6WJ80</accession>
<dbReference type="SUPFAM" id="SSF55021">
    <property type="entry name" value="ACT-like"/>
    <property type="match status" value="1"/>
</dbReference>
<dbReference type="Gene3D" id="3.30.70.260">
    <property type="match status" value="1"/>
</dbReference>
<evidence type="ECO:0000313" key="2">
    <source>
        <dbReference type="EMBL" id="CAB4671083.1"/>
    </source>
</evidence>